<feature type="compositionally biased region" description="Basic and acidic residues" evidence="2">
    <location>
        <begin position="1691"/>
        <end position="1700"/>
    </location>
</feature>
<feature type="compositionally biased region" description="Low complexity" evidence="2">
    <location>
        <begin position="1837"/>
        <end position="1853"/>
    </location>
</feature>
<feature type="compositionally biased region" description="Low complexity" evidence="2">
    <location>
        <begin position="720"/>
        <end position="730"/>
    </location>
</feature>
<feature type="region of interest" description="Disordered" evidence="2">
    <location>
        <begin position="975"/>
        <end position="1013"/>
    </location>
</feature>
<evidence type="ECO:0000313" key="3">
    <source>
        <dbReference type="EnsemblMetazoa" id="MDOA010365-PB"/>
    </source>
</evidence>
<accession>A0A1I8N0T7</accession>
<keyword evidence="1" id="KW-0175">Coiled coil</keyword>
<dbReference type="VEuPathDB" id="VectorBase:MDOA010365"/>
<feature type="region of interest" description="Disordered" evidence="2">
    <location>
        <begin position="1775"/>
        <end position="1794"/>
    </location>
</feature>
<dbReference type="VEuPathDB" id="VectorBase:MDOMA2_003927"/>
<feature type="region of interest" description="Disordered" evidence="2">
    <location>
        <begin position="890"/>
        <end position="914"/>
    </location>
</feature>
<feature type="compositionally biased region" description="Basic and acidic residues" evidence="2">
    <location>
        <begin position="698"/>
        <end position="719"/>
    </location>
</feature>
<feature type="region of interest" description="Disordered" evidence="2">
    <location>
        <begin position="266"/>
        <end position="319"/>
    </location>
</feature>
<feature type="compositionally biased region" description="Polar residues" evidence="2">
    <location>
        <begin position="1675"/>
        <end position="1690"/>
    </location>
</feature>
<feature type="coiled-coil region" evidence="1">
    <location>
        <begin position="638"/>
        <end position="665"/>
    </location>
</feature>
<sequence>MVLKTQSANNKDETLESGESAANHLVVNTTDFKDHDFDDFVTLSEAIERNNRQRRSQRRPRHHTMVATMTREELFECTNVDDDQFLNALEHQNELDASMNKTVLLRSIDNLMKYFDEDVQVPDSSGKSTPVKLRAKGKVASAVASFRSKAQKTPSPMAKRKSKPTAEVALSHNSSSVVGELKKRYEQSPKPEDKENFSPNKTLTLSPKMLKRSRVKQMAALMLSPEAGAKPSQSPLKSATMSPKMLRKSKVKQMALLFNNKMNSIMRKCPTPNQEEVKPKDELEEEPQTPTEPISPGLSSIASPNFTSTLVKPKSPKLKPKMPTFIAKLPSPRASPLFKRRQLNKTASISSLSLAASPSKKKPLERQPSTTCLVAESVFQQLSVKDKALLYNKFIEDMSRKNPKFSKHGQVLENNVKKEISRGEVVCERQGTVKHLRASLEAKITPTKSSTPNALTKTLQRFKKSPGLDSTPPKAKARKFEDLNGPQTPGHNNTTTTFSQEDDDTEDPLHVSTLTVILKPSPEAKKYATKPRTARKKRDVRFLSDLGVIGPQTTFKRTQEMIRSSVLVEPFAPPKKIRRTQHERLAPKMFFQNQHLEKLFYNWLKEKNGVVFDITPVHNKRDVIEIVPKNSRDNVIPKDKVDQLLEQAINKLEAQETREESTKEQSAIEIIKETLEEKSSIDVSVIEVELPIEEPEQDGQKEKEDKTETKKENLPHEDLSQSQESLDSDLGVASITKVSSGSQPFPKKNLLNLPTSPQTSSEDSNTEKDSLDTPVARAETQKPLRKKKLRRSLTWKKDYSLVDVNPIASTDSDSDCRSLSNKSLTGTLSKSKKCSAYVKKLLFKTINSSLSSEQASQASVGAGQELSVLELDRSLMRQINSPSKIKDAYTLTVMSSPSPPTESEYGDSDLPRSPCKDISRSWPSLLEAGCEEADNFGRQQLKHKSVSTEFTDLEKNKLELEQDRLMMDSFIDQGFETGSNEMESPIRLPRKSMSSGELEKPEENPKNFSTPNKENPIQRMFTASQQGQANQKHMISPIPLNSPHHLKHHTMQVIKEDCSLEDSQELEYSNSSESYHMAGSYFNGEVSYAGQRSYSSSTSHPSLGVSHKVESSQFWISFGDFTTAMNIHFYESERLMLLSNIFSQKCAENRDMSFGIDSQKFSAECPLSQEDILKKIPQMENCSQYWFSTGDVLLPFAGKPMTPAKIQAFFSYIREFMVDNQGQLRFGIDSYEFSNFPNLTPTSTNATYSWPSVSSPLKTSDLDQSDFESVELEQSISFSALGNQSDTGSIKSEESPDALEQLFEDARNLNLSKTQTDKLAMASELTVPEMLKTLHNQQEKLKSLEERMLHCGPLNSSTTSSGKNLEQFRESPEYMRKLRSIIAAIDNIGRGNNGFNACSIEQLESFMFFLSRYADLCLANCTAHIEKILDVVMHQRSFQLENNSHLKMMTSEVIISAVQEQEKSSPLPSRKKYPAPQRPSIQELRQKYEHQHFSNDITKIVKPKSPKMRTKSMVKQMASMFNNKISQIIRRDTEIMAKDVVTMKKANENANQLPKPLPMPRLRHNKEKAPVPSPRTKSKSRLQRKPSCFVAEDLFSRLSVKDKALLYTQFVEDMSRKNPRFGRHAGLIEASIQKEVARGEVVNEKQESVKQLRQQLEARCAGSVQQQREEKMKINSATASEQRPSRNSIPKSKEFEDLKATNKSSYQGPRRSRSLSRSNIEQLVFKAAKPEEPLSYATPKQIRANRSEILTPHSCLANQQLEQLFYSWLKEKHDQREEESQQSQISEMDEEKQKSAIDRLLEEAIVKLEDVEEKQKKMAPKLRPKKRQAPAVPQAGSSDPSSLTSSLCSSAKPSEAEESESGVSNLTKVRRHLKDSQPGKSTNFQISPLQNTSDEEQKAVTPQPCLKEPERPIKPLRKKKMRRSLSWKKDHCLVETKAISSTDSETEMKPERPKKSTGAVRPQPLNLSSVESPPTDPSFVELDKSLLRVVNSPRKIKSAYTLTVFSPPPSNNQSLNDLDMGEGKLADQRLANDLSFDQGFETGSNDMDSPIKPQRKPILLKRQTSFESSQRIPENPSGFSTPIKSQQTGNFNHSSLGQQQLFSPISVPLKNRRRSIYDSESRRSSIAMQVIREDHPLEHHEMKLPRNLCNTDAFFANAPTLDMSTAEITGITAGAKASRFWIKSSDFNLSFDLQKSEKERLKLLYEIFSQRSCETKEMHFGIDQQRFAVHHLPRAEASVEEEKELENISRLPQTEGVSQYWFSTGDLVIPFSGKKLAPTKIQRIFELIRATVEENGQLRFGVDDVEFSNVPENWSQSPKFSMESNYSMLVGLQSGTSNGLEGRSKYSWPNTKPVPVSDLDQSEGEEEEQESYSPFSNQGKQFDLSCLDNEDLEMPRNSEAMLMSEDSFCLGYENEPLDQLFQHNAPQDKPIENSLDDTKLPEILNTLQDHQQMLSSVQERMSGNQNPLNLSCDSLERLKGTPEYLAKIKSIVCDISRIGSRNGFKDCPLDDLERYMFFLSRYADICLSSCSSQMDKILDALMEHSRAIEV</sequence>
<feature type="region of interest" description="Disordered" evidence="2">
    <location>
        <begin position="688"/>
        <end position="787"/>
    </location>
</feature>
<feature type="region of interest" description="Disordered" evidence="2">
    <location>
        <begin position="1814"/>
        <end position="1977"/>
    </location>
</feature>
<evidence type="ECO:0000256" key="2">
    <source>
        <dbReference type="SAM" id="MobiDB-lite"/>
    </source>
</evidence>
<feature type="region of interest" description="Disordered" evidence="2">
    <location>
        <begin position="1"/>
        <end position="20"/>
    </location>
</feature>
<organism evidence="3">
    <name type="scientific">Musca domestica</name>
    <name type="common">House fly</name>
    <dbReference type="NCBI Taxonomy" id="7370"/>
    <lineage>
        <taxon>Eukaryota</taxon>
        <taxon>Metazoa</taxon>
        <taxon>Ecdysozoa</taxon>
        <taxon>Arthropoda</taxon>
        <taxon>Hexapoda</taxon>
        <taxon>Insecta</taxon>
        <taxon>Pterygota</taxon>
        <taxon>Neoptera</taxon>
        <taxon>Endopterygota</taxon>
        <taxon>Diptera</taxon>
        <taxon>Brachycera</taxon>
        <taxon>Muscomorpha</taxon>
        <taxon>Muscoidea</taxon>
        <taxon>Muscidae</taxon>
        <taxon>Musca</taxon>
    </lineage>
</organism>
<feature type="compositionally biased region" description="Acidic residues" evidence="2">
    <location>
        <begin position="2360"/>
        <end position="2370"/>
    </location>
</feature>
<feature type="compositionally biased region" description="Basic residues" evidence="2">
    <location>
        <begin position="1817"/>
        <end position="1828"/>
    </location>
</feature>
<dbReference type="VEuPathDB" id="VectorBase:MDOMA2_009156"/>
<dbReference type="EnsemblMetazoa" id="MDOA010365-RB">
    <property type="protein sequence ID" value="MDOA010365-PB"/>
    <property type="gene ID" value="MDOA010365"/>
</dbReference>
<feature type="region of interest" description="Disordered" evidence="2">
    <location>
        <begin position="144"/>
        <end position="204"/>
    </location>
</feature>
<feature type="compositionally biased region" description="Polar residues" evidence="2">
    <location>
        <begin position="485"/>
        <end position="499"/>
    </location>
</feature>
<feature type="compositionally biased region" description="Polar residues" evidence="2">
    <location>
        <begin position="752"/>
        <end position="763"/>
    </location>
</feature>
<feature type="compositionally biased region" description="Polar residues" evidence="2">
    <location>
        <begin position="297"/>
        <end position="310"/>
    </location>
</feature>
<feature type="region of interest" description="Disordered" evidence="2">
    <location>
        <begin position="2340"/>
        <end position="2381"/>
    </location>
</feature>
<reference evidence="3" key="1">
    <citation type="submission" date="2020-05" db="UniProtKB">
        <authorList>
            <consortium name="EnsemblMetazoa"/>
        </authorList>
    </citation>
    <scope>IDENTIFICATION</scope>
    <source>
        <strain evidence="3">Aabys</strain>
    </source>
</reference>
<proteinExistence type="predicted"/>
<dbReference type="eggNOG" id="ENOG502TCWC">
    <property type="taxonomic scope" value="Eukaryota"/>
</dbReference>
<name>A0A1I8N0T7_MUSDO</name>
<feature type="compositionally biased region" description="Basic residues" evidence="2">
    <location>
        <begin position="1914"/>
        <end position="1926"/>
    </location>
</feature>
<feature type="region of interest" description="Disordered" evidence="2">
    <location>
        <begin position="463"/>
        <end position="506"/>
    </location>
</feature>
<feature type="region of interest" description="Disordered" evidence="2">
    <location>
        <begin position="349"/>
        <end position="368"/>
    </location>
</feature>
<feature type="compositionally biased region" description="Basic and acidic residues" evidence="2">
    <location>
        <begin position="180"/>
        <end position="196"/>
    </location>
</feature>
<feature type="region of interest" description="Disordered" evidence="2">
    <location>
        <begin position="1660"/>
        <end position="1718"/>
    </location>
</feature>
<feature type="compositionally biased region" description="Low complexity" evidence="2">
    <location>
        <begin position="349"/>
        <end position="358"/>
    </location>
</feature>
<protein>
    <submittedName>
        <fullName evidence="3">Uncharacterized protein</fullName>
    </submittedName>
</protein>
<evidence type="ECO:0000256" key="1">
    <source>
        <dbReference type="SAM" id="Coils"/>
    </source>
</evidence>
<feature type="region of interest" description="Disordered" evidence="2">
    <location>
        <begin position="1549"/>
        <end position="1584"/>
    </location>
</feature>
<feature type="compositionally biased region" description="Polar residues" evidence="2">
    <location>
        <begin position="1878"/>
        <end position="1892"/>
    </location>
</feature>